<dbReference type="InterPro" id="IPR056589">
    <property type="entry name" value="WH_Egal-1"/>
</dbReference>
<dbReference type="GO" id="GO:0010468">
    <property type="term" value="P:regulation of gene expression"/>
    <property type="evidence" value="ECO:0007669"/>
    <property type="project" value="TreeGrafter"/>
</dbReference>
<feature type="domain" description="Egal-1 winged helix" evidence="2">
    <location>
        <begin position="430"/>
        <end position="495"/>
    </location>
</feature>
<feature type="region of interest" description="Disordered" evidence="1">
    <location>
        <begin position="643"/>
        <end position="662"/>
    </location>
</feature>
<feature type="domain" description="Egal-1 winged helix" evidence="2">
    <location>
        <begin position="44"/>
        <end position="112"/>
    </location>
</feature>
<dbReference type="AlphaFoldDB" id="A0AAE2D5C3"/>
<proteinExistence type="predicted"/>
<gene>
    <name evidence="3" type="ORF">MN116_005642</name>
</gene>
<dbReference type="GO" id="GO:0043565">
    <property type="term" value="F:sequence-specific DNA binding"/>
    <property type="evidence" value="ECO:0007669"/>
    <property type="project" value="TreeGrafter"/>
</dbReference>
<evidence type="ECO:0000313" key="3">
    <source>
        <dbReference type="EMBL" id="KAK4470725.1"/>
    </source>
</evidence>
<keyword evidence="4" id="KW-1185">Reference proteome</keyword>
<dbReference type="Proteomes" id="UP001292079">
    <property type="component" value="Unassembled WGS sequence"/>
</dbReference>
<dbReference type="Pfam" id="PF23713">
    <property type="entry name" value="WHD_Egal"/>
    <property type="match status" value="3"/>
</dbReference>
<reference evidence="3" key="1">
    <citation type="submission" date="2022-04" db="EMBL/GenBank/DDBJ databases">
        <authorList>
            <person name="Xu L."/>
            <person name="Lv Z."/>
        </authorList>
    </citation>
    <scope>NUCLEOTIDE SEQUENCE</scope>
    <source>
        <strain evidence="3">LV_2022a</strain>
    </source>
</reference>
<reference evidence="3" key="2">
    <citation type="journal article" date="2023" name="Infect Dis Poverty">
        <title>Chromosome-scale genome of the human blood fluke Schistosoma mekongi and its implications for public health.</title>
        <authorList>
            <person name="Zhou M."/>
            <person name="Xu L."/>
            <person name="Xu D."/>
            <person name="Chen W."/>
            <person name="Khan J."/>
            <person name="Hu Y."/>
            <person name="Huang H."/>
            <person name="Wei H."/>
            <person name="Zhang Y."/>
            <person name="Chusongsang P."/>
            <person name="Tanasarnprasert K."/>
            <person name="Hu X."/>
            <person name="Limpanont Y."/>
            <person name="Lv Z."/>
        </authorList>
    </citation>
    <scope>NUCLEOTIDE SEQUENCE</scope>
    <source>
        <strain evidence="3">LV_2022a</strain>
    </source>
</reference>
<evidence type="ECO:0000259" key="2">
    <source>
        <dbReference type="Pfam" id="PF23713"/>
    </source>
</evidence>
<feature type="compositionally biased region" description="Low complexity" evidence="1">
    <location>
        <begin position="148"/>
        <end position="157"/>
    </location>
</feature>
<evidence type="ECO:0000256" key="1">
    <source>
        <dbReference type="SAM" id="MobiDB-lite"/>
    </source>
</evidence>
<dbReference type="EMBL" id="JALJAT010000004">
    <property type="protein sequence ID" value="KAK4470725.1"/>
    <property type="molecule type" value="Genomic_DNA"/>
</dbReference>
<sequence>MTDTTYTSDSEMDDPNKITDAASCLDYLKRREVFLYKMMNDPSHKAMLYFLEVLMNSDSPITVDQLAARFSHKSFSMEMRNACGGGSADGLREFLQRYPSLFNIKPNGQVTSVAIELPSVDSNFDCLSDQETCSLRESGQKSLDENLSDSSSSLRNLPVTVNSNYSSKTCPVSSAPKEYAYNRSHSNRKLNSTNFSNNDQLSSTSCLSLASSQLNNSSNESSNVTKNLFDHSSGRNKLLNNFVNVNNNIPSYDNTITTTINNNNNNSNGQPTRCTSSTYPSTLRTKIPNIYQPPQLRKLEHTSSFRLTSNCELCSTPNITGNTNNSSNALLPSHNEMPAITNGTCVHCPLIELTCHHHTHHCATSHHCASSTHCHCTTTQLPASPSTTLFHHIHHPIRHISPAQTTLRSSVLPSSYYNLSPMEKFILESEAVHFFQQKLIKREERWIPIKSLAGHLSQASPEVRAIVGPQLEFRHFLLKHPHIFEVQGDLVSIKDPFATGFGLKRSRDRLSVAHASHSSTNISNASQSYLTRNITYERNPRPKSLILPNVMNFGHFSNVSDNNGCFYTPSSSSVQWSKARTNHRRSAHFLVDSATTFSQNKDVTQLESVSSESSAHTGSDLLLDNANRVQTEKPTIDKVTTNMIDKDNHSSNGVSSSTLTTENDPSILNNTLSSIKSTTLNSVSLTMSANEYRAIMFLRKVLEKHGGAPGQHGLNLHDLMHFVTNKAPETIQTTIGWTKIELEEFLSQHNIFFELKSIRTSTNDVINDNVDKIYLQIGQHQQQQQQQQKQQQHQQQQQQQLLDSKVDTINVCNKRLNRMINIIITASKSTELNNVRTLTNRCGKIFHVAKLWGIIDLGKHEHVFFDKSIFRHVDDLQKHFKIDEVLYFNAVLAPKESRAKWRATNVWKECDRENVEKFGGLSHMRKLHSLTSNRNNSLIHNAHNSSNVDQKNGIFKKSRGSINYRSREIAVDTIDQEGNVDTTFEIVADDDTEVEDDIEDIVVETSTNKDRMLEKLIQNRTDNDSDLEYALGADEEIEGDEDEPIISPTAHEDGLHLPIDIKFIADEIEEEMERVLNFPSKHNCSKNGAKTLPNSRSSCLELYDSYHSTELSSQTQSEPCCVKDSNNHTTIINVDQNRHHSLVTSSTGYATKLIKNKSNYLSKEDSGTSSSLSEMSAVSIAVQTVSTGDIMATQLYHDNKL</sequence>
<organism evidence="3 4">
    <name type="scientific">Schistosoma mekongi</name>
    <name type="common">Parasitic worm</name>
    <dbReference type="NCBI Taxonomy" id="38744"/>
    <lineage>
        <taxon>Eukaryota</taxon>
        <taxon>Metazoa</taxon>
        <taxon>Spiralia</taxon>
        <taxon>Lophotrochozoa</taxon>
        <taxon>Platyhelminthes</taxon>
        <taxon>Trematoda</taxon>
        <taxon>Digenea</taxon>
        <taxon>Strigeidida</taxon>
        <taxon>Schistosomatoidea</taxon>
        <taxon>Schistosomatidae</taxon>
        <taxon>Schistosoma</taxon>
    </lineage>
</organism>
<feature type="compositionally biased region" description="Polar residues" evidence="1">
    <location>
        <begin position="650"/>
        <end position="662"/>
    </location>
</feature>
<accession>A0AAE2D5C3</accession>
<feature type="region of interest" description="Disordered" evidence="1">
    <location>
        <begin position="138"/>
        <end position="159"/>
    </location>
</feature>
<comment type="caution">
    <text evidence="3">The sequence shown here is derived from an EMBL/GenBank/DDBJ whole genome shotgun (WGS) entry which is preliminary data.</text>
</comment>
<evidence type="ECO:0000313" key="4">
    <source>
        <dbReference type="Proteomes" id="UP001292079"/>
    </source>
</evidence>
<dbReference type="GO" id="GO:0005634">
    <property type="term" value="C:nucleus"/>
    <property type="evidence" value="ECO:0007669"/>
    <property type="project" value="TreeGrafter"/>
</dbReference>
<dbReference type="PANTHER" id="PTHR14312">
    <property type="entry name" value="CREB/ATF BZIP TRANSCRIPTION FACTOR"/>
    <property type="match status" value="1"/>
</dbReference>
<dbReference type="PANTHER" id="PTHR14312:SF1">
    <property type="entry name" value="BASIC-LEUCINE ZIPPER TRANSCRIPTION FACTOR A"/>
    <property type="match status" value="1"/>
</dbReference>
<feature type="domain" description="Egal-1 winged helix" evidence="2">
    <location>
        <begin position="692"/>
        <end position="761"/>
    </location>
</feature>
<name>A0AAE2D5C3_SCHME</name>
<protein>
    <recommendedName>
        <fullName evidence="2">Egal-1 winged helix domain-containing protein</fullName>
    </recommendedName>
</protein>